<dbReference type="FunFam" id="3.30.160.20:FF:000021">
    <property type="entry name" value="Microprocessor complex subunit DGCR8"/>
    <property type="match status" value="1"/>
</dbReference>
<evidence type="ECO:0000313" key="4">
    <source>
        <dbReference type="EMBL" id="GFS12355.1"/>
    </source>
</evidence>
<dbReference type="Proteomes" id="UP000762676">
    <property type="component" value="Unassembled WGS sequence"/>
</dbReference>
<feature type="compositionally biased region" description="Polar residues" evidence="2">
    <location>
        <begin position="9"/>
        <end position="20"/>
    </location>
</feature>
<feature type="region of interest" description="Disordered" evidence="2">
    <location>
        <begin position="197"/>
        <end position="216"/>
    </location>
</feature>
<evidence type="ECO:0000259" key="3">
    <source>
        <dbReference type="PROSITE" id="PS50137"/>
    </source>
</evidence>
<dbReference type="EMBL" id="BMAT01002713">
    <property type="protein sequence ID" value="GFS12355.1"/>
    <property type="molecule type" value="Genomic_DNA"/>
</dbReference>
<dbReference type="InterPro" id="IPR014720">
    <property type="entry name" value="dsRBD_dom"/>
</dbReference>
<feature type="non-terminal residue" evidence="4">
    <location>
        <position position="622"/>
    </location>
</feature>
<dbReference type="PROSITE" id="PS50137">
    <property type="entry name" value="DS_RBD"/>
    <property type="match status" value="1"/>
</dbReference>
<keyword evidence="5" id="KW-1185">Reference proteome</keyword>
<dbReference type="SMART" id="SM00358">
    <property type="entry name" value="DSRM"/>
    <property type="match status" value="2"/>
</dbReference>
<dbReference type="Pfam" id="PF00035">
    <property type="entry name" value="dsrm"/>
    <property type="match status" value="1"/>
</dbReference>
<feature type="compositionally biased region" description="Acidic residues" evidence="2">
    <location>
        <begin position="46"/>
        <end position="79"/>
    </location>
</feature>
<dbReference type="GO" id="GO:0042802">
    <property type="term" value="F:identical protein binding"/>
    <property type="evidence" value="ECO:0007669"/>
    <property type="project" value="InterPro"/>
</dbReference>
<reference evidence="4 5" key="1">
    <citation type="journal article" date="2021" name="Elife">
        <title>Chloroplast acquisition without the gene transfer in kleptoplastic sea slugs, Plakobranchus ocellatus.</title>
        <authorList>
            <person name="Maeda T."/>
            <person name="Takahashi S."/>
            <person name="Yoshida T."/>
            <person name="Shimamura S."/>
            <person name="Takaki Y."/>
            <person name="Nagai Y."/>
            <person name="Toyoda A."/>
            <person name="Suzuki Y."/>
            <person name="Arimoto A."/>
            <person name="Ishii H."/>
            <person name="Satoh N."/>
            <person name="Nishiyama T."/>
            <person name="Hasebe M."/>
            <person name="Maruyama T."/>
            <person name="Minagawa J."/>
            <person name="Obokata J."/>
            <person name="Shigenobu S."/>
        </authorList>
    </citation>
    <scope>NUCLEOTIDE SEQUENCE [LARGE SCALE GENOMIC DNA]</scope>
</reference>
<gene>
    <name evidence="4" type="ORF">ElyMa_001369700</name>
</gene>
<dbReference type="SUPFAM" id="SSF54768">
    <property type="entry name" value="dsRNA-binding domain-like"/>
    <property type="match status" value="2"/>
</dbReference>
<dbReference type="GO" id="GO:0003725">
    <property type="term" value="F:double-stranded RNA binding"/>
    <property type="evidence" value="ECO:0007669"/>
    <property type="project" value="TreeGrafter"/>
</dbReference>
<dbReference type="GO" id="GO:0070877">
    <property type="term" value="C:microprocessor complex"/>
    <property type="evidence" value="ECO:0007669"/>
    <property type="project" value="InterPro"/>
</dbReference>
<feature type="domain" description="DRBM" evidence="3">
    <location>
        <begin position="393"/>
        <end position="460"/>
    </location>
</feature>
<dbReference type="AlphaFoldDB" id="A0AAV4IQZ2"/>
<dbReference type="InterPro" id="IPR040375">
    <property type="entry name" value="DGCR8"/>
</dbReference>
<evidence type="ECO:0000256" key="2">
    <source>
        <dbReference type="SAM" id="MobiDB-lite"/>
    </source>
</evidence>
<dbReference type="PANTHER" id="PTHR13482">
    <property type="entry name" value="MICRORNA PROCESSOR COMPLEX SUBUNIT DGCR8"/>
    <property type="match status" value="1"/>
</dbReference>
<dbReference type="GO" id="GO:0031053">
    <property type="term" value="P:primary miRNA processing"/>
    <property type="evidence" value="ECO:0007669"/>
    <property type="project" value="InterPro"/>
</dbReference>
<evidence type="ECO:0000256" key="1">
    <source>
        <dbReference type="PROSITE-ProRule" id="PRU00266"/>
    </source>
</evidence>
<comment type="caution">
    <text evidence="4">The sequence shown here is derived from an EMBL/GenBank/DDBJ whole genome shotgun (WGS) entry which is preliminary data.</text>
</comment>
<evidence type="ECO:0000313" key="5">
    <source>
        <dbReference type="Proteomes" id="UP000762676"/>
    </source>
</evidence>
<dbReference type="GO" id="GO:0020037">
    <property type="term" value="F:heme binding"/>
    <property type="evidence" value="ECO:0007669"/>
    <property type="project" value="InterPro"/>
</dbReference>
<feature type="compositionally biased region" description="Basic and acidic residues" evidence="2">
    <location>
        <begin position="267"/>
        <end position="280"/>
    </location>
</feature>
<dbReference type="PANTHER" id="PTHR13482:SF3">
    <property type="entry name" value="MICROPROCESSOR COMPLEX SUBUNIT DGCR8"/>
    <property type="match status" value="1"/>
</dbReference>
<organism evidence="4 5">
    <name type="scientific">Elysia marginata</name>
    <dbReference type="NCBI Taxonomy" id="1093978"/>
    <lineage>
        <taxon>Eukaryota</taxon>
        <taxon>Metazoa</taxon>
        <taxon>Spiralia</taxon>
        <taxon>Lophotrochozoa</taxon>
        <taxon>Mollusca</taxon>
        <taxon>Gastropoda</taxon>
        <taxon>Heterobranchia</taxon>
        <taxon>Euthyneura</taxon>
        <taxon>Panpulmonata</taxon>
        <taxon>Sacoglossa</taxon>
        <taxon>Placobranchoidea</taxon>
        <taxon>Plakobranchidae</taxon>
        <taxon>Elysia</taxon>
    </lineage>
</organism>
<dbReference type="Gene3D" id="2.20.70.10">
    <property type="match status" value="1"/>
</dbReference>
<accession>A0AAV4IQZ2</accession>
<dbReference type="Gene3D" id="3.30.160.20">
    <property type="match status" value="2"/>
</dbReference>
<protein>
    <submittedName>
        <fullName evidence="4">Microprocessor complex subunit DGCR8</fullName>
    </submittedName>
</protein>
<dbReference type="Gene3D" id="3.30.160.590">
    <property type="match status" value="1"/>
</dbReference>
<keyword evidence="1" id="KW-0694">RNA-binding</keyword>
<dbReference type="CDD" id="cd19868">
    <property type="entry name" value="DSRM_DGCR8_rpt2"/>
    <property type="match status" value="1"/>
</dbReference>
<sequence length="622" mass="70217">MEAEPEKCTSLSQGFWSGSVNDGAMDQDEDASRGESNAVENKNTEEGAESDGENVEEEDPGEDHEFEIIDQVESEEEDEKNNSATGEHDEGSKGRLHTNKGDQAGSSDSSSEFDDVDDTEIHAMLEQGIDRNSIRKREEPTEGKPIIKLKTVLKEFENDPFDILPEGWIFVTHNCGMPIYLHKESRVCTMARPYSLGSASARSGPSVSQESGQRDRPALIAEESSCQVGICESTQPKEVLHTGINEFSMINRESVELKNIAVEKSENRMNEATEDKSIENREDENVDNREDKNAIASSNETLKANAAAIKIKCAEERAKESLLDSKAVQSYCSKLFQFKVIEVKKYSSWKERRKHLERKYKKNRPELPFFHLFPFTLNVYCSTEFVLNPTGKSYLCILHEYMQRTLKIQPVYVFKELENSKTPYGATVTINNIEYGTGYASSKKIAKQEAAKETLKILMPDLFNKMSDHEIKHSISDLSFFDNVKVTDTRVLELGNKVGQPSPFEVLQECLRRNFGMGNTQCDISTKPLKNQKCEYFIQVGKHTAAVVAKNKRDGKQQAAQAILAKLHPHVPSWGSLLRLYGTTVEKTIQKPEQLHHFKGHAPNHSVLASLRDEMRKLHKQK</sequence>
<dbReference type="GO" id="GO:0070878">
    <property type="term" value="F:primary miRNA binding"/>
    <property type="evidence" value="ECO:0007669"/>
    <property type="project" value="TreeGrafter"/>
</dbReference>
<name>A0AAV4IQZ2_9GAST</name>
<dbReference type="CDD" id="cd19867">
    <property type="entry name" value="DSRM_DGCR8_rpt1"/>
    <property type="match status" value="1"/>
</dbReference>
<feature type="compositionally biased region" description="Polar residues" evidence="2">
    <location>
        <begin position="197"/>
        <end position="211"/>
    </location>
</feature>
<proteinExistence type="predicted"/>
<feature type="region of interest" description="Disordered" evidence="2">
    <location>
        <begin position="1"/>
        <end position="114"/>
    </location>
</feature>
<feature type="region of interest" description="Disordered" evidence="2">
    <location>
        <begin position="267"/>
        <end position="288"/>
    </location>
</feature>